<comment type="similarity">
    <text evidence="2 8">Belongs to the ammonia transporter channel (TC 1.A.11.2) family.</text>
</comment>
<feature type="transmembrane region" description="Helical" evidence="8">
    <location>
        <begin position="449"/>
        <end position="474"/>
    </location>
</feature>
<keyword evidence="4 8" id="KW-0812">Transmembrane</keyword>
<feature type="transmembrane region" description="Helical" evidence="8">
    <location>
        <begin position="241"/>
        <end position="263"/>
    </location>
</feature>
<keyword evidence="12" id="KW-1185">Reference proteome</keyword>
<evidence type="ECO:0000256" key="6">
    <source>
        <dbReference type="ARBA" id="ARBA00023136"/>
    </source>
</evidence>
<dbReference type="InterPro" id="IPR024041">
    <property type="entry name" value="NH4_transpt_AmtB-like_dom"/>
</dbReference>
<feature type="transmembrane region" description="Helical" evidence="8">
    <location>
        <begin position="76"/>
        <end position="97"/>
    </location>
</feature>
<comment type="subcellular location">
    <subcellularLocation>
        <location evidence="8">Cell membrane</location>
        <topology evidence="8">Multi-pass membrane protein</topology>
    </subcellularLocation>
    <subcellularLocation>
        <location evidence="1">Membrane</location>
        <topology evidence="1">Multi-pass membrane protein</topology>
    </subcellularLocation>
</comment>
<proteinExistence type="inferred from homology"/>
<evidence type="ECO:0000259" key="10">
    <source>
        <dbReference type="Pfam" id="PF00909"/>
    </source>
</evidence>
<dbReference type="NCBIfam" id="TIGR00836">
    <property type="entry name" value="amt"/>
    <property type="match status" value="1"/>
</dbReference>
<dbReference type="Pfam" id="PF00909">
    <property type="entry name" value="Ammonium_transp"/>
    <property type="match status" value="1"/>
</dbReference>
<feature type="transmembrane region" description="Helical" evidence="8">
    <location>
        <begin position="283"/>
        <end position="300"/>
    </location>
</feature>
<protein>
    <recommendedName>
        <fullName evidence="8">Ammonium transporter</fullName>
    </recommendedName>
</protein>
<dbReference type="PROSITE" id="PS01219">
    <property type="entry name" value="AMMONIUM_TRANSP"/>
    <property type="match status" value="1"/>
</dbReference>
<sequence length="531" mass="55916">MMLKVTQKKKSKASSRHQRKRTQSNSIVNKFNLAIKRLSPSWQACLPIACLIVLGWGCAAVAQTPSAGPTTGDLKVALDTLWVAIAAFLVFFMNAGFCMLETGFCRQKNAVNVLSKNLIVFALSTVAFWAIGFALMFGDGNDFIGLNGFFLGGTDNSPATGEAYKGIFSALNWTGVPLAAKFLFQLVFAGTAATIVSGAVAERIKFIDFLIFSLLLVGIAYPITGHWIWGAGWLADMGFWDFAGCTVVHSVGGWAALMGAAFLGPRIGRYENGQVNAIPGHNMSIATLGCLILWLGWFGFNPGSVMAADPGAITHIALTTNMAGAVGGIAATITAWLYLGKPDLSMIINGILAGLVGITASCAYVSVGSSFIIGLIAGVLVVFSVTFFDKLRIDDPVGATSVHLVCGIWGTLAVGLFAVGPGGYPWMVDLAGKPVGPHGLFFGGNFGTLIPQLVGIVSVGGMTVLLSSIFWLALKATLGIRVTPEEEFEGLDISEHGMEAYNGFAKEANQSGFPEVGNLGEIPHRGKPTIT</sequence>
<feature type="transmembrane region" description="Helical" evidence="8">
    <location>
        <begin position="400"/>
        <end position="420"/>
    </location>
</feature>
<dbReference type="SUPFAM" id="SSF111352">
    <property type="entry name" value="Ammonium transporter"/>
    <property type="match status" value="1"/>
</dbReference>
<name>A0ABR8GK68_9CYAN</name>
<evidence type="ECO:0000256" key="8">
    <source>
        <dbReference type="RuleBase" id="RU362002"/>
    </source>
</evidence>
<feature type="transmembrane region" description="Helical" evidence="8">
    <location>
        <begin position="312"/>
        <end position="339"/>
    </location>
</feature>
<comment type="caution">
    <text evidence="11">The sequence shown here is derived from an EMBL/GenBank/DDBJ whole genome shotgun (WGS) entry which is preliminary data.</text>
</comment>
<dbReference type="PANTHER" id="PTHR11730:SF89">
    <property type="entry name" value="AMMONIUM TRANSPORTER SLL0108-RELATED"/>
    <property type="match status" value="1"/>
</dbReference>
<feature type="transmembrane region" description="Helical" evidence="8">
    <location>
        <begin position="209"/>
        <end position="229"/>
    </location>
</feature>
<feature type="transmembrane region" description="Helical" evidence="8">
    <location>
        <begin position="182"/>
        <end position="202"/>
    </location>
</feature>
<gene>
    <name evidence="11" type="ORF">H6G81_00925</name>
</gene>
<evidence type="ECO:0000256" key="3">
    <source>
        <dbReference type="ARBA" id="ARBA00022448"/>
    </source>
</evidence>
<dbReference type="EMBL" id="JACJTA010000001">
    <property type="protein sequence ID" value="MBD2603118.1"/>
    <property type="molecule type" value="Genomic_DNA"/>
</dbReference>
<keyword evidence="6 8" id="KW-0472">Membrane</keyword>
<evidence type="ECO:0000256" key="4">
    <source>
        <dbReference type="ARBA" id="ARBA00022692"/>
    </source>
</evidence>
<keyword evidence="7 8" id="KW-0924">Ammonia transport</keyword>
<organism evidence="11 12">
    <name type="scientific">Scytonema hofmannii FACHB-248</name>
    <dbReference type="NCBI Taxonomy" id="1842502"/>
    <lineage>
        <taxon>Bacteria</taxon>
        <taxon>Bacillati</taxon>
        <taxon>Cyanobacteriota</taxon>
        <taxon>Cyanophyceae</taxon>
        <taxon>Nostocales</taxon>
        <taxon>Scytonemataceae</taxon>
        <taxon>Scytonema</taxon>
    </lineage>
</organism>
<feature type="transmembrane region" description="Helical" evidence="8">
    <location>
        <begin position="346"/>
        <end position="366"/>
    </location>
</feature>
<feature type="compositionally biased region" description="Basic residues" evidence="9">
    <location>
        <begin position="1"/>
        <end position="22"/>
    </location>
</feature>
<keyword evidence="3 8" id="KW-0813">Transport</keyword>
<evidence type="ECO:0000256" key="9">
    <source>
        <dbReference type="SAM" id="MobiDB-lite"/>
    </source>
</evidence>
<dbReference type="InterPro" id="IPR018047">
    <property type="entry name" value="Ammonium_transpt_CS"/>
</dbReference>
<dbReference type="PANTHER" id="PTHR11730">
    <property type="entry name" value="AMMONIUM TRANSPORTER"/>
    <property type="match status" value="1"/>
</dbReference>
<evidence type="ECO:0000256" key="1">
    <source>
        <dbReference type="ARBA" id="ARBA00004141"/>
    </source>
</evidence>
<evidence type="ECO:0000256" key="5">
    <source>
        <dbReference type="ARBA" id="ARBA00022989"/>
    </source>
</evidence>
<dbReference type="InterPro" id="IPR001905">
    <property type="entry name" value="Ammonium_transpt"/>
</dbReference>
<dbReference type="Gene3D" id="1.10.3430.10">
    <property type="entry name" value="Ammonium transporter AmtB like domains"/>
    <property type="match status" value="1"/>
</dbReference>
<accession>A0ABR8GK68</accession>
<keyword evidence="5 8" id="KW-1133">Transmembrane helix</keyword>
<evidence type="ECO:0000256" key="7">
    <source>
        <dbReference type="ARBA" id="ARBA00023177"/>
    </source>
</evidence>
<evidence type="ECO:0000313" key="11">
    <source>
        <dbReference type="EMBL" id="MBD2603118.1"/>
    </source>
</evidence>
<evidence type="ECO:0000313" key="12">
    <source>
        <dbReference type="Proteomes" id="UP000660380"/>
    </source>
</evidence>
<feature type="transmembrane region" description="Helical" evidence="8">
    <location>
        <begin position="372"/>
        <end position="388"/>
    </location>
</feature>
<feature type="transmembrane region" description="Helical" evidence="8">
    <location>
        <begin position="118"/>
        <end position="137"/>
    </location>
</feature>
<evidence type="ECO:0000256" key="2">
    <source>
        <dbReference type="ARBA" id="ARBA00005887"/>
    </source>
</evidence>
<feature type="region of interest" description="Disordered" evidence="9">
    <location>
        <begin position="1"/>
        <end position="23"/>
    </location>
</feature>
<dbReference type="InterPro" id="IPR029020">
    <property type="entry name" value="Ammonium/urea_transptr"/>
</dbReference>
<dbReference type="Proteomes" id="UP000660380">
    <property type="component" value="Unassembled WGS sequence"/>
</dbReference>
<reference evidence="11 12" key="1">
    <citation type="journal article" date="2020" name="ISME J.">
        <title>Comparative genomics reveals insights into cyanobacterial evolution and habitat adaptation.</title>
        <authorList>
            <person name="Chen M.Y."/>
            <person name="Teng W.K."/>
            <person name="Zhao L."/>
            <person name="Hu C.X."/>
            <person name="Zhou Y.K."/>
            <person name="Han B.P."/>
            <person name="Song L.R."/>
            <person name="Shu W.S."/>
        </authorList>
    </citation>
    <scope>NUCLEOTIDE SEQUENCE [LARGE SCALE GENOMIC DNA]</scope>
    <source>
        <strain evidence="11 12">FACHB-248</strain>
    </source>
</reference>
<feature type="domain" description="Ammonium transporter AmtB-like" evidence="10">
    <location>
        <begin position="82"/>
        <end position="501"/>
    </location>
</feature>